<evidence type="ECO:0000313" key="2">
    <source>
        <dbReference type="EMBL" id="TDQ60430.1"/>
    </source>
</evidence>
<proteinExistence type="predicted"/>
<gene>
    <name evidence="2" type="ORF">ATL17_3317</name>
</gene>
<comment type="caution">
    <text evidence="2">The sequence shown here is derived from an EMBL/GenBank/DDBJ whole genome shotgun (WGS) entry which is preliminary data.</text>
</comment>
<feature type="signal peptide" evidence="1">
    <location>
        <begin position="1"/>
        <end position="21"/>
    </location>
</feature>
<dbReference type="Proteomes" id="UP000295391">
    <property type="component" value="Unassembled WGS sequence"/>
</dbReference>
<protein>
    <recommendedName>
        <fullName evidence="4">CEL-III C-terminal domain-containing protein</fullName>
    </recommendedName>
</protein>
<dbReference type="AlphaFoldDB" id="A0A4R6VG49"/>
<evidence type="ECO:0000313" key="3">
    <source>
        <dbReference type="Proteomes" id="UP000295391"/>
    </source>
</evidence>
<keyword evidence="3" id="KW-1185">Reference proteome</keyword>
<sequence>MTRLIPLMFIALLGMGQMALAQSADHLRCAAGFGCQGLGVDADDALVLLGVETQDQATDLYIQKYPDRYFEDAFPEPGEPENPAQLDKGGEDSAIQLFDGDEAPTKEIDLFDGSETDQKEIDLFEPDQTAASGDHPVEFTNLEGYSEKPCAGWLIKNPKFPHAQAAGVSVCLDQKGFSSENCGLPAANPICVIQRKSKAACFGLTTTSRAVNIAAVCQGQCTAFSYIVCR</sequence>
<feature type="chain" id="PRO_5020252196" description="CEL-III C-terminal domain-containing protein" evidence="1">
    <location>
        <begin position="22"/>
        <end position="230"/>
    </location>
</feature>
<keyword evidence="1" id="KW-0732">Signal</keyword>
<accession>A0A4R6VG49</accession>
<organism evidence="2 3">
    <name type="scientific">Maritalea mobilis</name>
    <dbReference type="NCBI Taxonomy" id="483324"/>
    <lineage>
        <taxon>Bacteria</taxon>
        <taxon>Pseudomonadati</taxon>
        <taxon>Pseudomonadota</taxon>
        <taxon>Alphaproteobacteria</taxon>
        <taxon>Hyphomicrobiales</taxon>
        <taxon>Devosiaceae</taxon>
        <taxon>Maritalea</taxon>
    </lineage>
</organism>
<dbReference type="RefSeq" id="WP_133573922.1">
    <property type="nucleotide sequence ID" value="NZ_SNYR01000004.1"/>
</dbReference>
<name>A0A4R6VG49_9HYPH</name>
<dbReference type="OrthoDB" id="9840836at2"/>
<dbReference type="EMBL" id="SNYR01000004">
    <property type="protein sequence ID" value="TDQ60430.1"/>
    <property type="molecule type" value="Genomic_DNA"/>
</dbReference>
<evidence type="ECO:0008006" key="4">
    <source>
        <dbReference type="Google" id="ProtNLM"/>
    </source>
</evidence>
<evidence type="ECO:0000256" key="1">
    <source>
        <dbReference type="SAM" id="SignalP"/>
    </source>
</evidence>
<reference evidence="2 3" key="1">
    <citation type="submission" date="2019-03" db="EMBL/GenBank/DDBJ databases">
        <title>Genomic Encyclopedia of Type Strains, Phase III (KMG-III): the genomes of soil and plant-associated and newly described type strains.</title>
        <authorList>
            <person name="Whitman W."/>
        </authorList>
    </citation>
    <scope>NUCLEOTIDE SEQUENCE [LARGE SCALE GENOMIC DNA]</scope>
    <source>
        <strain evidence="2 3">CGMCC 1.7002</strain>
    </source>
</reference>